<dbReference type="InterPro" id="IPR036349">
    <property type="entry name" value="Integrin_bsu_tail_dom_sf"/>
</dbReference>
<dbReference type="PANTHER" id="PTHR10082">
    <property type="entry name" value="INTEGRIN BETA SUBUNIT"/>
    <property type="match status" value="1"/>
</dbReference>
<dbReference type="EMBL" id="JACAGC010000002">
    <property type="protein sequence ID" value="KAF6384875.1"/>
    <property type="molecule type" value="Genomic_DNA"/>
</dbReference>
<accession>A0A7J8AF72</accession>
<sequence length="179" mass="19851">MECQNLKLLSEPHKPGRFSTPKQTRRCKERDSDGCWVTYTLWQQDGRDGYDIHVDEARECPVGPNVAAIVGGTVAGVVLIGVFLLVIWKALTHISDLREYKRFEKEKLKSQWNNVSGCPWGARQLVPPTHPCVTSTAAHLPPPPKCPLLCASPVNLVRTAGSCLLPPCSHKSRWLFSPG</sequence>
<evidence type="ECO:0000313" key="9">
    <source>
        <dbReference type="Proteomes" id="UP000585614"/>
    </source>
</evidence>
<keyword evidence="5" id="KW-0325">Glycoprotein</keyword>
<evidence type="ECO:0000313" key="8">
    <source>
        <dbReference type="EMBL" id="KAF6384875.1"/>
    </source>
</evidence>
<dbReference type="Gene3D" id="4.10.1240.30">
    <property type="match status" value="1"/>
</dbReference>
<dbReference type="GO" id="GO:0033627">
    <property type="term" value="P:cell adhesion mediated by integrin"/>
    <property type="evidence" value="ECO:0007669"/>
    <property type="project" value="TreeGrafter"/>
</dbReference>
<dbReference type="Gene3D" id="1.20.5.100">
    <property type="entry name" value="Cytochrome c1, transmembrane anchor, C-terminal"/>
    <property type="match status" value="1"/>
</dbReference>
<dbReference type="InterPro" id="IPR014836">
    <property type="entry name" value="Integrin_bsu_cyt_dom"/>
</dbReference>
<evidence type="ECO:0000259" key="7">
    <source>
        <dbReference type="SMART" id="SM01242"/>
    </source>
</evidence>
<evidence type="ECO:0000256" key="2">
    <source>
        <dbReference type="ARBA" id="ARBA00022737"/>
    </source>
</evidence>
<keyword evidence="4" id="KW-1015">Disulfide bond</keyword>
<dbReference type="GO" id="GO:0001540">
    <property type="term" value="F:amyloid-beta binding"/>
    <property type="evidence" value="ECO:0007669"/>
    <property type="project" value="TreeGrafter"/>
</dbReference>
<evidence type="ECO:0000256" key="1">
    <source>
        <dbReference type="ARBA" id="ARBA00022536"/>
    </source>
</evidence>
<dbReference type="SMART" id="SM01242">
    <property type="entry name" value="Integrin_B_tail"/>
    <property type="match status" value="1"/>
</dbReference>
<dbReference type="GO" id="GO:0005925">
    <property type="term" value="C:focal adhesion"/>
    <property type="evidence" value="ECO:0007669"/>
    <property type="project" value="TreeGrafter"/>
</dbReference>
<dbReference type="GO" id="GO:0019901">
    <property type="term" value="F:protein kinase binding"/>
    <property type="evidence" value="ECO:0007669"/>
    <property type="project" value="TreeGrafter"/>
</dbReference>
<feature type="transmembrane region" description="Helical" evidence="6">
    <location>
        <begin position="66"/>
        <end position="88"/>
    </location>
</feature>
<protein>
    <submittedName>
        <fullName evidence="8">Integrin subunit beta 2</fullName>
    </submittedName>
</protein>
<evidence type="ECO:0000256" key="5">
    <source>
        <dbReference type="ARBA" id="ARBA00023180"/>
    </source>
</evidence>
<dbReference type="GO" id="GO:0007159">
    <property type="term" value="P:leukocyte cell-cell adhesion"/>
    <property type="evidence" value="ECO:0007669"/>
    <property type="project" value="TreeGrafter"/>
</dbReference>
<dbReference type="GO" id="GO:0008305">
    <property type="term" value="C:integrin complex"/>
    <property type="evidence" value="ECO:0007669"/>
    <property type="project" value="TreeGrafter"/>
</dbReference>
<keyword evidence="6" id="KW-0472">Membrane</keyword>
<dbReference type="InterPro" id="IPR015812">
    <property type="entry name" value="Integrin_bsu"/>
</dbReference>
<gene>
    <name evidence="8" type="ORF">mRhiFer1_007021</name>
</gene>
<dbReference type="GO" id="GO:0007229">
    <property type="term" value="P:integrin-mediated signaling pathway"/>
    <property type="evidence" value="ECO:0007669"/>
    <property type="project" value="UniProtKB-KW"/>
</dbReference>
<dbReference type="GO" id="GO:0009986">
    <property type="term" value="C:cell surface"/>
    <property type="evidence" value="ECO:0007669"/>
    <property type="project" value="TreeGrafter"/>
</dbReference>
<dbReference type="Pfam" id="PF07965">
    <property type="entry name" value="Integrin_B_tail"/>
    <property type="match status" value="1"/>
</dbReference>
<evidence type="ECO:0000256" key="6">
    <source>
        <dbReference type="SAM" id="Phobius"/>
    </source>
</evidence>
<keyword evidence="1" id="KW-0245">EGF-like domain</keyword>
<dbReference type="PANTHER" id="PTHR10082:SF15">
    <property type="entry name" value="INTEGRIN BETA-2"/>
    <property type="match status" value="1"/>
</dbReference>
<organism evidence="8 9">
    <name type="scientific">Rhinolophus ferrumequinum</name>
    <name type="common">Greater horseshoe bat</name>
    <dbReference type="NCBI Taxonomy" id="59479"/>
    <lineage>
        <taxon>Eukaryota</taxon>
        <taxon>Metazoa</taxon>
        <taxon>Chordata</taxon>
        <taxon>Craniata</taxon>
        <taxon>Vertebrata</taxon>
        <taxon>Euteleostomi</taxon>
        <taxon>Mammalia</taxon>
        <taxon>Eutheria</taxon>
        <taxon>Laurasiatheria</taxon>
        <taxon>Chiroptera</taxon>
        <taxon>Yinpterochiroptera</taxon>
        <taxon>Rhinolophoidea</taxon>
        <taxon>Rhinolophidae</taxon>
        <taxon>Rhinolophinae</taxon>
        <taxon>Rhinolophus</taxon>
    </lineage>
</organism>
<proteinExistence type="predicted"/>
<evidence type="ECO:0000256" key="3">
    <source>
        <dbReference type="ARBA" id="ARBA00022989"/>
    </source>
</evidence>
<dbReference type="Pfam" id="PF08725">
    <property type="entry name" value="Integrin_b_cyt"/>
    <property type="match status" value="1"/>
</dbReference>
<dbReference type="GO" id="GO:0007160">
    <property type="term" value="P:cell-matrix adhesion"/>
    <property type="evidence" value="ECO:0007669"/>
    <property type="project" value="TreeGrafter"/>
</dbReference>
<dbReference type="GO" id="GO:0030593">
    <property type="term" value="P:neutrophil chemotaxis"/>
    <property type="evidence" value="ECO:0007669"/>
    <property type="project" value="TreeGrafter"/>
</dbReference>
<reference evidence="8 9" key="1">
    <citation type="journal article" date="2020" name="Nature">
        <title>Six reference-quality genomes reveal evolution of bat adaptations.</title>
        <authorList>
            <person name="Jebb D."/>
            <person name="Huang Z."/>
            <person name="Pippel M."/>
            <person name="Hughes G.M."/>
            <person name="Lavrichenko K."/>
            <person name="Devanna P."/>
            <person name="Winkler S."/>
            <person name="Jermiin L.S."/>
            <person name="Skirmuntt E.C."/>
            <person name="Katzourakis A."/>
            <person name="Burkitt-Gray L."/>
            <person name="Ray D.A."/>
            <person name="Sullivan K.A.M."/>
            <person name="Roscito J.G."/>
            <person name="Kirilenko B.M."/>
            <person name="Davalos L.M."/>
            <person name="Corthals A.P."/>
            <person name="Power M.L."/>
            <person name="Jones G."/>
            <person name="Ransome R.D."/>
            <person name="Dechmann D.K.N."/>
            <person name="Locatelli A.G."/>
            <person name="Puechmaille S.J."/>
            <person name="Fedrigo O."/>
            <person name="Jarvis E.D."/>
            <person name="Hiller M."/>
            <person name="Vernes S.C."/>
            <person name="Myers E.W."/>
            <person name="Teeling E.C."/>
        </authorList>
    </citation>
    <scope>NUCLEOTIDE SEQUENCE [LARGE SCALE GENOMIC DNA]</scope>
    <source>
        <strain evidence="8">MRhiFer1</strain>
        <tissue evidence="8">Lung</tissue>
    </source>
</reference>
<keyword evidence="3 6" id="KW-1133">Transmembrane helix</keyword>
<name>A0A7J8AF72_RHIFE</name>
<evidence type="ECO:0000256" key="4">
    <source>
        <dbReference type="ARBA" id="ARBA00023157"/>
    </source>
</evidence>
<dbReference type="SUPFAM" id="SSF69687">
    <property type="entry name" value="Integrin beta tail domain"/>
    <property type="match status" value="1"/>
</dbReference>
<keyword evidence="6" id="KW-0812">Transmembrane</keyword>
<dbReference type="Proteomes" id="UP000585614">
    <property type="component" value="Unassembled WGS sequence"/>
</dbReference>
<keyword evidence="2" id="KW-0677">Repeat</keyword>
<dbReference type="PRINTS" id="PR01186">
    <property type="entry name" value="INTEGRINB"/>
</dbReference>
<dbReference type="InterPro" id="IPR012896">
    <property type="entry name" value="Integrin_bsu_tail"/>
</dbReference>
<feature type="domain" description="Integrin beta subunit tail" evidence="7">
    <location>
        <begin position="2"/>
        <end position="65"/>
    </location>
</feature>
<comment type="caution">
    <text evidence="8">The sequence shown here is derived from an EMBL/GenBank/DDBJ whole genome shotgun (WGS) entry which is preliminary data.</text>
</comment>
<dbReference type="AlphaFoldDB" id="A0A7J8AF72"/>
<keyword evidence="8" id="KW-0401">Integrin</keyword>
<dbReference type="GO" id="GO:0005178">
    <property type="term" value="F:integrin binding"/>
    <property type="evidence" value="ECO:0007669"/>
    <property type="project" value="TreeGrafter"/>
</dbReference>